<dbReference type="PANTHER" id="PTHR13032:SF6">
    <property type="entry name" value="MITOCHONDRIAL IMPORT INNER MEMBRANE TRANSLOCASE SUBUNIT TIM21"/>
    <property type="match status" value="1"/>
</dbReference>
<evidence type="ECO:0000313" key="11">
    <source>
        <dbReference type="EMBL" id="KIL70989.1"/>
    </source>
</evidence>
<keyword evidence="6 9" id="KW-1133">Transmembrane helix</keyword>
<keyword evidence="9" id="KW-0811">Translocation</keyword>
<dbReference type="GO" id="GO:0030150">
    <property type="term" value="P:protein import into mitochondrial matrix"/>
    <property type="evidence" value="ECO:0007669"/>
    <property type="project" value="UniProtKB-UniRule"/>
</dbReference>
<comment type="subcellular location">
    <subcellularLocation>
        <location evidence="9">Mitochondrion inner membrane</location>
        <topology evidence="9">Single-pass membrane protein</topology>
    </subcellularLocation>
    <subcellularLocation>
        <location evidence="1">Mitochondrion membrane</location>
        <topology evidence="1">Single-pass membrane protein</topology>
    </subcellularLocation>
</comment>
<comment type="function">
    <text evidence="9">Essential component of the TIM23 complex, a complex that mediates the translocation of transit peptide-containing proteins across the mitochondrial inner membrane.</text>
</comment>
<keyword evidence="8 9" id="KW-0472">Membrane</keyword>
<dbReference type="HOGENOM" id="CLU_048924_0_0_1"/>
<keyword evidence="12" id="KW-1185">Reference proteome</keyword>
<feature type="transmembrane region" description="Helical" evidence="9">
    <location>
        <begin position="103"/>
        <end position="122"/>
    </location>
</feature>
<accession>A0A0C2TUM9</accession>
<evidence type="ECO:0000256" key="8">
    <source>
        <dbReference type="ARBA" id="ARBA00023136"/>
    </source>
</evidence>
<evidence type="ECO:0000256" key="10">
    <source>
        <dbReference type="SAM" id="MobiDB-lite"/>
    </source>
</evidence>
<feature type="compositionally biased region" description="Polar residues" evidence="10">
    <location>
        <begin position="43"/>
        <end position="55"/>
    </location>
</feature>
<dbReference type="EMBL" id="KN818223">
    <property type="protein sequence ID" value="KIL70989.1"/>
    <property type="molecule type" value="Genomic_DNA"/>
</dbReference>
<dbReference type="Proteomes" id="UP000054549">
    <property type="component" value="Unassembled WGS sequence"/>
</dbReference>
<evidence type="ECO:0000256" key="5">
    <source>
        <dbReference type="ARBA" id="ARBA00022946"/>
    </source>
</evidence>
<dbReference type="AlphaFoldDB" id="A0A0C2TUM9"/>
<evidence type="ECO:0000256" key="7">
    <source>
        <dbReference type="ARBA" id="ARBA00023128"/>
    </source>
</evidence>
<dbReference type="InParanoid" id="A0A0C2TUM9"/>
<keyword evidence="9" id="KW-0813">Transport</keyword>
<comment type="similarity">
    <text evidence="2 9">Belongs to the TIM21 family.</text>
</comment>
<proteinExistence type="inferred from homology"/>
<dbReference type="InterPro" id="IPR013261">
    <property type="entry name" value="Tim21"/>
</dbReference>
<protein>
    <recommendedName>
        <fullName evidence="3 9">Mitochondrial import inner membrane translocase subunit Tim21</fullName>
    </recommendedName>
</protein>
<dbReference type="InterPro" id="IPR038552">
    <property type="entry name" value="Tim21_IMS_sf"/>
</dbReference>
<dbReference type="GO" id="GO:0005744">
    <property type="term" value="C:TIM23 mitochondrial import inner membrane translocase complex"/>
    <property type="evidence" value="ECO:0007669"/>
    <property type="project" value="UniProtKB-UniRule"/>
</dbReference>
<dbReference type="PANTHER" id="PTHR13032">
    <property type="entry name" value="MITOCHONDRIAL IMPORT INNER MEMBRANE TRANSLOCASE SUBUNIT TIM21"/>
    <property type="match status" value="1"/>
</dbReference>
<evidence type="ECO:0000256" key="1">
    <source>
        <dbReference type="ARBA" id="ARBA00004304"/>
    </source>
</evidence>
<sequence length="376" mass="42306">MNTIWCPAAPARCTGHLWRLVQLNHSPSTRPRRRYAHRDTRPSGFSHSLDTQQPGASIPVRDTVGPFQLGISQDSLKQGKKVKKWSELGTGGKVLRTTERTTNLAVILLGAGLSALLVYSLTTEIFSKNSPTVLYNDACERIKSSSKIAKYMNGPLTFHNNPPTSSRPRHRNRHVTSQVMVDAYGNEHMILTFYIQGKPEGWAPLSSDMTYVERASEWTHSAYEKLSSLTLKESFDGTKEKTEQVLTSLKELFRYLSGMEKPLYPPALDRPSQQQEKGVSHGKEETGGRWGFAGIFSSLRGSKRTGGEVVKPRSQTFTEGEVHADLVRNEQGYFVFKYLLVDLPHTGHYNSIRVFVERTPGVRENEPVMRWSSSYS</sequence>
<evidence type="ECO:0000313" key="12">
    <source>
        <dbReference type="Proteomes" id="UP000054549"/>
    </source>
</evidence>
<dbReference type="STRING" id="946122.A0A0C2TUM9"/>
<reference evidence="11 12" key="1">
    <citation type="submission" date="2014-04" db="EMBL/GenBank/DDBJ databases">
        <title>Evolutionary Origins and Diversification of the Mycorrhizal Mutualists.</title>
        <authorList>
            <consortium name="DOE Joint Genome Institute"/>
            <consortium name="Mycorrhizal Genomics Consortium"/>
            <person name="Kohler A."/>
            <person name="Kuo A."/>
            <person name="Nagy L.G."/>
            <person name="Floudas D."/>
            <person name="Copeland A."/>
            <person name="Barry K.W."/>
            <person name="Cichocki N."/>
            <person name="Veneault-Fourrey C."/>
            <person name="LaButti K."/>
            <person name="Lindquist E.A."/>
            <person name="Lipzen A."/>
            <person name="Lundell T."/>
            <person name="Morin E."/>
            <person name="Murat C."/>
            <person name="Riley R."/>
            <person name="Ohm R."/>
            <person name="Sun H."/>
            <person name="Tunlid A."/>
            <person name="Henrissat B."/>
            <person name="Grigoriev I.V."/>
            <person name="Hibbett D.S."/>
            <person name="Martin F."/>
        </authorList>
    </citation>
    <scope>NUCLEOTIDE SEQUENCE [LARGE SCALE GENOMIC DNA]</scope>
    <source>
        <strain evidence="11 12">Koide BX008</strain>
    </source>
</reference>
<evidence type="ECO:0000256" key="3">
    <source>
        <dbReference type="ARBA" id="ARBA00020726"/>
    </source>
</evidence>
<keyword evidence="7 9" id="KW-0496">Mitochondrion</keyword>
<dbReference type="OrthoDB" id="436405at2759"/>
<keyword evidence="4 9" id="KW-0812">Transmembrane</keyword>
<evidence type="ECO:0000256" key="6">
    <source>
        <dbReference type="ARBA" id="ARBA00022989"/>
    </source>
</evidence>
<name>A0A0C2TUM9_AMAMK</name>
<feature type="region of interest" description="Disordered" evidence="10">
    <location>
        <begin position="28"/>
        <end position="57"/>
    </location>
</feature>
<keyword evidence="5" id="KW-0809">Transit peptide</keyword>
<evidence type="ECO:0000256" key="4">
    <source>
        <dbReference type="ARBA" id="ARBA00022692"/>
    </source>
</evidence>
<dbReference type="Pfam" id="PF08294">
    <property type="entry name" value="TIM21"/>
    <property type="match status" value="1"/>
</dbReference>
<evidence type="ECO:0000256" key="2">
    <source>
        <dbReference type="ARBA" id="ARBA00010867"/>
    </source>
</evidence>
<gene>
    <name evidence="11" type="ORF">M378DRAFT_66709</name>
</gene>
<keyword evidence="9" id="KW-0653">Protein transport</keyword>
<organism evidence="11 12">
    <name type="scientific">Amanita muscaria (strain Koide BX008)</name>
    <dbReference type="NCBI Taxonomy" id="946122"/>
    <lineage>
        <taxon>Eukaryota</taxon>
        <taxon>Fungi</taxon>
        <taxon>Dikarya</taxon>
        <taxon>Basidiomycota</taxon>
        <taxon>Agaricomycotina</taxon>
        <taxon>Agaricomycetes</taxon>
        <taxon>Agaricomycetidae</taxon>
        <taxon>Agaricales</taxon>
        <taxon>Pluteineae</taxon>
        <taxon>Amanitaceae</taxon>
        <taxon>Amanita</taxon>
    </lineage>
</organism>
<comment type="subunit">
    <text evidence="9">Component of the TIM23 complex.</text>
</comment>
<evidence type="ECO:0000256" key="9">
    <source>
        <dbReference type="RuleBase" id="RU367142"/>
    </source>
</evidence>
<feature type="region of interest" description="Disordered" evidence="10">
    <location>
        <begin position="265"/>
        <end position="285"/>
    </location>
</feature>
<keyword evidence="9" id="KW-0999">Mitochondrion inner membrane</keyword>
<dbReference type="Gene3D" id="3.10.450.320">
    <property type="entry name" value="Mitochondrial import inner membrane translocase subunit Tim21"/>
    <property type="match status" value="1"/>
</dbReference>